<feature type="domain" description="N-acetyltransferase" evidence="1">
    <location>
        <begin position="7"/>
        <end position="172"/>
    </location>
</feature>
<proteinExistence type="predicted"/>
<dbReference type="PROSITE" id="PS51186">
    <property type="entry name" value="GNAT"/>
    <property type="match status" value="1"/>
</dbReference>
<dbReference type="InterPro" id="IPR000182">
    <property type="entry name" value="GNAT_dom"/>
</dbReference>
<gene>
    <name evidence="2" type="ORF">LCGC14_0025670</name>
</gene>
<dbReference type="EMBL" id="LAZR01000005">
    <property type="protein sequence ID" value="KKO10035.1"/>
    <property type="molecule type" value="Genomic_DNA"/>
</dbReference>
<name>A0A0F9W128_9ZZZZ</name>
<dbReference type="InterPro" id="IPR051531">
    <property type="entry name" value="N-acetyltransferase"/>
</dbReference>
<sequence>MRHANDLSFKLVTPEDAAELLIFETQQRDWFERHIEARPKHFYTPEGIVQHIIECLALNAQRRMSPLLIRDKGAIVGRANLREMRNGHGKVGYRIAEQACGQGIAQRALQHLVNEARCVYRLNALSAIVSIDNRASQRVLEKVGFEVGEALPEYSLVADQKIDCVVYEKNMKITTQDSAV</sequence>
<reference evidence="2" key="1">
    <citation type="journal article" date="2015" name="Nature">
        <title>Complex archaea that bridge the gap between prokaryotes and eukaryotes.</title>
        <authorList>
            <person name="Spang A."/>
            <person name="Saw J.H."/>
            <person name="Jorgensen S.L."/>
            <person name="Zaremba-Niedzwiedzka K."/>
            <person name="Martijn J."/>
            <person name="Lind A.E."/>
            <person name="van Eijk R."/>
            <person name="Schleper C."/>
            <person name="Guy L."/>
            <person name="Ettema T.J."/>
        </authorList>
    </citation>
    <scope>NUCLEOTIDE SEQUENCE</scope>
</reference>
<dbReference type="PANTHER" id="PTHR43792">
    <property type="entry name" value="GNAT FAMILY, PUTATIVE (AFU_ORTHOLOGUE AFUA_3G00765)-RELATED-RELATED"/>
    <property type="match status" value="1"/>
</dbReference>
<dbReference type="InterPro" id="IPR016181">
    <property type="entry name" value="Acyl_CoA_acyltransferase"/>
</dbReference>
<comment type="caution">
    <text evidence="2">The sequence shown here is derived from an EMBL/GenBank/DDBJ whole genome shotgun (WGS) entry which is preliminary data.</text>
</comment>
<dbReference type="Gene3D" id="3.40.630.30">
    <property type="match status" value="1"/>
</dbReference>
<dbReference type="Pfam" id="PF13302">
    <property type="entry name" value="Acetyltransf_3"/>
    <property type="match status" value="1"/>
</dbReference>
<organism evidence="2">
    <name type="scientific">marine sediment metagenome</name>
    <dbReference type="NCBI Taxonomy" id="412755"/>
    <lineage>
        <taxon>unclassified sequences</taxon>
        <taxon>metagenomes</taxon>
        <taxon>ecological metagenomes</taxon>
    </lineage>
</organism>
<protein>
    <recommendedName>
        <fullName evidence="1">N-acetyltransferase domain-containing protein</fullName>
    </recommendedName>
</protein>
<dbReference type="AlphaFoldDB" id="A0A0F9W128"/>
<dbReference type="SUPFAM" id="SSF55729">
    <property type="entry name" value="Acyl-CoA N-acyltransferases (Nat)"/>
    <property type="match status" value="1"/>
</dbReference>
<evidence type="ECO:0000313" key="2">
    <source>
        <dbReference type="EMBL" id="KKO10035.1"/>
    </source>
</evidence>
<evidence type="ECO:0000259" key="1">
    <source>
        <dbReference type="PROSITE" id="PS51186"/>
    </source>
</evidence>
<dbReference type="GO" id="GO:0016747">
    <property type="term" value="F:acyltransferase activity, transferring groups other than amino-acyl groups"/>
    <property type="evidence" value="ECO:0007669"/>
    <property type="project" value="InterPro"/>
</dbReference>
<accession>A0A0F9W128</accession>